<evidence type="ECO:0000313" key="3">
    <source>
        <dbReference type="Proteomes" id="UP000289665"/>
    </source>
</evidence>
<evidence type="ECO:0000313" key="2">
    <source>
        <dbReference type="EMBL" id="QAY16751.1"/>
    </source>
</evidence>
<evidence type="ECO:0000256" key="1">
    <source>
        <dbReference type="SAM" id="MobiDB-lite"/>
    </source>
</evidence>
<feature type="compositionally biased region" description="Polar residues" evidence="1">
    <location>
        <begin position="13"/>
        <end position="26"/>
    </location>
</feature>
<dbReference type="GeneID" id="63025964"/>
<dbReference type="RefSeq" id="YP_010001469.1">
    <property type="nucleotide sequence ID" value="NC_053211.1"/>
</dbReference>
<dbReference type="Proteomes" id="UP000289665">
    <property type="component" value="Segment"/>
</dbReference>
<protein>
    <submittedName>
        <fullName evidence="2">Uncharacterized protein</fullName>
    </submittedName>
</protein>
<feature type="region of interest" description="Disordered" evidence="1">
    <location>
        <begin position="1"/>
        <end position="26"/>
    </location>
</feature>
<accession>A0A411CSC2</accession>
<name>A0A411CSC2_9CAUD</name>
<gene>
    <name evidence="2" type="primary">7</name>
    <name evidence="2" type="ORF">SEA_TIAMOCELI_7</name>
</gene>
<organism evidence="2 3">
    <name type="scientific">Gordonia phage Tiamoceli</name>
    <dbReference type="NCBI Taxonomy" id="2510508"/>
    <lineage>
        <taxon>Viruses</taxon>
        <taxon>Duplodnaviria</taxon>
        <taxon>Heunggongvirae</taxon>
        <taxon>Uroviricota</taxon>
        <taxon>Caudoviricetes</taxon>
        <taxon>Stackebrandtviridae</taxon>
        <taxon>Schenleyvirinae</taxon>
        <taxon>Dexdertvirus</taxon>
        <taxon>Dexdertvirus tiamoceli</taxon>
    </lineage>
</organism>
<dbReference type="EMBL" id="MK433264">
    <property type="protein sequence ID" value="QAY16751.1"/>
    <property type="molecule type" value="Genomic_DNA"/>
</dbReference>
<dbReference type="KEGG" id="vg:63025964"/>
<reference evidence="2 3" key="1">
    <citation type="submission" date="2019-01" db="EMBL/GenBank/DDBJ databases">
        <authorList>
            <person name="Correa-Alfonzo M.C."/>
            <person name="Gonzalez-Espada L.V."/>
            <person name="Jaramillo-Canas A.J."/>
            <person name="Delgado-Cruz A.S."/>
            <person name="Delgado-Hernandez N.A."/>
            <person name="Diaz-Garcia L."/>
            <person name="Fernandez-Martinez M."/>
            <person name="Vazquez E."/>
            <person name="Rubin M.R."/>
            <person name="Garlena R.A."/>
            <person name="Russell D.A."/>
            <person name="Pope W.H."/>
            <person name="Jacobs-Sera D."/>
            <person name="Hatfull G.F."/>
        </authorList>
    </citation>
    <scope>NUCLEOTIDE SEQUENCE [LARGE SCALE GENOMIC DNA]</scope>
</reference>
<sequence length="63" mass="6887">MDNWHNVGDRVTTGRNGPNRHSPNYTGTIVEIIPTYRVRLDGGGHLTTEAAGLEVLDPAEESE</sequence>
<proteinExistence type="predicted"/>
<keyword evidence="3" id="KW-1185">Reference proteome</keyword>